<dbReference type="NCBIfam" id="TIGR00158">
    <property type="entry name" value="L9"/>
    <property type="match status" value="1"/>
</dbReference>
<dbReference type="PANTHER" id="PTHR21368">
    <property type="entry name" value="50S RIBOSOMAL PROTEIN L9"/>
    <property type="match status" value="1"/>
</dbReference>
<keyword evidence="3 7" id="KW-0694">RNA-binding</keyword>
<dbReference type="GO" id="GO:0019843">
    <property type="term" value="F:rRNA binding"/>
    <property type="evidence" value="ECO:0007669"/>
    <property type="project" value="UniProtKB-UniRule"/>
</dbReference>
<protein>
    <recommendedName>
        <fullName evidence="6 7">Large ribosomal subunit protein bL9</fullName>
    </recommendedName>
</protein>
<keyword evidence="4 7" id="KW-0689">Ribosomal protein</keyword>
<dbReference type="GO" id="GO:0006412">
    <property type="term" value="P:translation"/>
    <property type="evidence" value="ECO:0007669"/>
    <property type="project" value="UniProtKB-UniRule"/>
</dbReference>
<dbReference type="EMBL" id="DXIJ01000084">
    <property type="protein sequence ID" value="HIV85975.1"/>
    <property type="molecule type" value="Genomic_DNA"/>
</dbReference>
<proteinExistence type="inferred from homology"/>
<organism evidence="9 10">
    <name type="scientific">Candidatus Monoglobus merdigallinarum</name>
    <dbReference type="NCBI Taxonomy" id="2838698"/>
    <lineage>
        <taxon>Bacteria</taxon>
        <taxon>Bacillati</taxon>
        <taxon>Bacillota</taxon>
        <taxon>Clostridia</taxon>
        <taxon>Monoglobales</taxon>
        <taxon>Monoglobaceae</taxon>
        <taxon>Monoglobus</taxon>
    </lineage>
</organism>
<accession>A0A9D1PSA4</accession>
<evidence type="ECO:0000256" key="5">
    <source>
        <dbReference type="ARBA" id="ARBA00023274"/>
    </source>
</evidence>
<evidence type="ECO:0000256" key="2">
    <source>
        <dbReference type="ARBA" id="ARBA00022730"/>
    </source>
</evidence>
<dbReference type="Pfam" id="PF03948">
    <property type="entry name" value="Ribosomal_L9_C"/>
    <property type="match status" value="1"/>
</dbReference>
<dbReference type="GO" id="GO:0003735">
    <property type="term" value="F:structural constituent of ribosome"/>
    <property type="evidence" value="ECO:0007669"/>
    <property type="project" value="InterPro"/>
</dbReference>
<dbReference type="FunFam" id="3.40.5.10:FF:000002">
    <property type="entry name" value="50S ribosomal protein L9"/>
    <property type="match status" value="1"/>
</dbReference>
<evidence type="ECO:0000256" key="3">
    <source>
        <dbReference type="ARBA" id="ARBA00022884"/>
    </source>
</evidence>
<comment type="similarity">
    <text evidence="1 7">Belongs to the bacterial ribosomal protein bL9 family.</text>
</comment>
<evidence type="ECO:0000259" key="8">
    <source>
        <dbReference type="PROSITE" id="PS00651"/>
    </source>
</evidence>
<dbReference type="InterPro" id="IPR020070">
    <property type="entry name" value="Ribosomal_bL9_N"/>
</dbReference>
<keyword evidence="2 7" id="KW-0699">rRNA-binding</keyword>
<dbReference type="InterPro" id="IPR020594">
    <property type="entry name" value="Ribosomal_bL9_bac/chp"/>
</dbReference>
<dbReference type="Pfam" id="PF01281">
    <property type="entry name" value="Ribosomal_L9_N"/>
    <property type="match status" value="1"/>
</dbReference>
<dbReference type="Gene3D" id="3.10.430.100">
    <property type="entry name" value="Ribosomal protein L9, C-terminal domain"/>
    <property type="match status" value="1"/>
</dbReference>
<evidence type="ECO:0000256" key="7">
    <source>
        <dbReference type="HAMAP-Rule" id="MF_00503"/>
    </source>
</evidence>
<evidence type="ECO:0000256" key="6">
    <source>
        <dbReference type="ARBA" id="ARBA00035292"/>
    </source>
</evidence>
<dbReference type="AlphaFoldDB" id="A0A9D1PSA4"/>
<dbReference type="InterPro" id="IPR009027">
    <property type="entry name" value="Ribosomal_bL9/RNase_H1_N"/>
</dbReference>
<dbReference type="InterPro" id="IPR036791">
    <property type="entry name" value="Ribosomal_bL9_C_sf"/>
</dbReference>
<dbReference type="InterPro" id="IPR020069">
    <property type="entry name" value="Ribosomal_bL9_C"/>
</dbReference>
<dbReference type="Proteomes" id="UP000824162">
    <property type="component" value="Unassembled WGS sequence"/>
</dbReference>
<evidence type="ECO:0000256" key="1">
    <source>
        <dbReference type="ARBA" id="ARBA00010605"/>
    </source>
</evidence>
<evidence type="ECO:0000313" key="9">
    <source>
        <dbReference type="EMBL" id="HIV85975.1"/>
    </source>
</evidence>
<evidence type="ECO:0000256" key="4">
    <source>
        <dbReference type="ARBA" id="ARBA00022980"/>
    </source>
</evidence>
<comment type="caution">
    <text evidence="9">The sequence shown here is derived from an EMBL/GenBank/DDBJ whole genome shotgun (WGS) entry which is preliminary data.</text>
</comment>
<reference evidence="9" key="1">
    <citation type="journal article" date="2021" name="PeerJ">
        <title>Extensive microbial diversity within the chicken gut microbiome revealed by metagenomics and culture.</title>
        <authorList>
            <person name="Gilroy R."/>
            <person name="Ravi A."/>
            <person name="Getino M."/>
            <person name="Pursley I."/>
            <person name="Horton D.L."/>
            <person name="Alikhan N.F."/>
            <person name="Baker D."/>
            <person name="Gharbi K."/>
            <person name="Hall N."/>
            <person name="Watson M."/>
            <person name="Adriaenssens E.M."/>
            <person name="Foster-Nyarko E."/>
            <person name="Jarju S."/>
            <person name="Secka A."/>
            <person name="Antonio M."/>
            <person name="Oren A."/>
            <person name="Chaudhuri R.R."/>
            <person name="La Ragione R."/>
            <person name="Hildebrand F."/>
            <person name="Pallen M.J."/>
        </authorList>
    </citation>
    <scope>NUCLEOTIDE SEQUENCE</scope>
    <source>
        <strain evidence="9">5790</strain>
    </source>
</reference>
<dbReference type="SUPFAM" id="SSF55653">
    <property type="entry name" value="Ribosomal protein L9 C-domain"/>
    <property type="match status" value="1"/>
</dbReference>
<dbReference type="PROSITE" id="PS00651">
    <property type="entry name" value="RIBOSOMAL_L9"/>
    <property type="match status" value="1"/>
</dbReference>
<keyword evidence="5 7" id="KW-0687">Ribonucleoprotein</keyword>
<dbReference type="Gene3D" id="3.40.5.10">
    <property type="entry name" value="Ribosomal protein L9, N-terminal domain"/>
    <property type="match status" value="1"/>
</dbReference>
<dbReference type="GO" id="GO:0005840">
    <property type="term" value="C:ribosome"/>
    <property type="evidence" value="ECO:0007669"/>
    <property type="project" value="UniProtKB-KW"/>
</dbReference>
<gene>
    <name evidence="7 9" type="primary">rplI</name>
    <name evidence="9" type="ORF">H9900_04110</name>
</gene>
<feature type="domain" description="Ribosomal protein L9" evidence="8">
    <location>
        <begin position="13"/>
        <end position="40"/>
    </location>
</feature>
<dbReference type="InterPro" id="IPR000244">
    <property type="entry name" value="Ribosomal_bL9"/>
</dbReference>
<dbReference type="GO" id="GO:1990904">
    <property type="term" value="C:ribonucleoprotein complex"/>
    <property type="evidence" value="ECO:0007669"/>
    <property type="project" value="UniProtKB-KW"/>
</dbReference>
<dbReference type="SUPFAM" id="SSF55658">
    <property type="entry name" value="L9 N-domain-like"/>
    <property type="match status" value="1"/>
</dbReference>
<reference evidence="9" key="2">
    <citation type="submission" date="2021-04" db="EMBL/GenBank/DDBJ databases">
        <authorList>
            <person name="Gilroy R."/>
        </authorList>
    </citation>
    <scope>NUCLEOTIDE SEQUENCE</scope>
    <source>
        <strain evidence="9">5790</strain>
    </source>
</reference>
<sequence>MKVILTQDVKSQGKKGDLINVSDGYANNFLLKKGLAKPATKQAINELEGKKGAEQYRRNQEELKAKNIAERMKEMTVELTAKAGKEGKLFGSITSKDVAKALKEQYNIDVDKRKIDLPDGIKSCGIREVNVSLYTGVVGTFKVKVTEAV</sequence>
<name>A0A9D1PSA4_9FIRM</name>
<dbReference type="HAMAP" id="MF_00503">
    <property type="entry name" value="Ribosomal_bL9"/>
    <property type="match status" value="1"/>
</dbReference>
<dbReference type="InterPro" id="IPR036935">
    <property type="entry name" value="Ribosomal_bL9_N_sf"/>
</dbReference>
<evidence type="ECO:0000313" key="10">
    <source>
        <dbReference type="Proteomes" id="UP000824162"/>
    </source>
</evidence>
<comment type="function">
    <text evidence="7">Binds to the 23S rRNA.</text>
</comment>